<dbReference type="PANTHER" id="PTHR35007:SF4">
    <property type="entry name" value="CONSERVED TRANSMEMBRANE PROTEIN-RELATED"/>
    <property type="match status" value="1"/>
</dbReference>
<gene>
    <name evidence="8" type="ORF">HDG70_000853</name>
</gene>
<evidence type="ECO:0000256" key="6">
    <source>
        <dbReference type="SAM" id="Phobius"/>
    </source>
</evidence>
<dbReference type="InterPro" id="IPR042094">
    <property type="entry name" value="T2SS_GspF_sf"/>
</dbReference>
<sequence>MTKGMVSKIRLPTRYIGEERAGKIEKTLKALGGITLFGIKINTAEEYAAYLVLFIGIGIAGGIIVSLIGVPVAGFVPGLFLAYMLYDKVKHGISNLNKQVMKEEELPALFEVISIAVRAGATIENAVRHAANNREGLAASWLKEALARYDAGEPLDLAVEAVADRTNCRQLLVLARIVNAGRKTREGLADILDKAVEDIWTEKEMEARERAGKIGSKLTFPVLLFYFLPGALLILLPMLASISSSGLF</sequence>
<organism evidence="8 9">
    <name type="scientific">Carboxydothermus ferrireducens DSM 11255</name>
    <dbReference type="NCBI Taxonomy" id="1119529"/>
    <lineage>
        <taxon>Bacteria</taxon>
        <taxon>Bacillati</taxon>
        <taxon>Bacillota</taxon>
        <taxon>Clostridia</taxon>
        <taxon>Thermoanaerobacterales</taxon>
        <taxon>Thermoanaerobacteraceae</taxon>
        <taxon>Carboxydothermus</taxon>
    </lineage>
</organism>
<dbReference type="RefSeq" id="WP_028052463.1">
    <property type="nucleotide sequence ID" value="NZ_ATYG01000021.1"/>
</dbReference>
<name>A0ABX2RBA3_9THEO</name>
<feature type="domain" description="Type II secretion system protein GspF" evidence="7">
    <location>
        <begin position="111"/>
        <end position="235"/>
    </location>
</feature>
<dbReference type="InterPro" id="IPR018076">
    <property type="entry name" value="T2SS_GspF_dom"/>
</dbReference>
<protein>
    <submittedName>
        <fullName evidence="8">Flp pilus assembly protein TadB</fullName>
    </submittedName>
</protein>
<feature type="transmembrane region" description="Helical" evidence="6">
    <location>
        <begin position="218"/>
        <end position="240"/>
    </location>
</feature>
<dbReference type="PANTHER" id="PTHR35007">
    <property type="entry name" value="INTEGRAL MEMBRANE PROTEIN-RELATED"/>
    <property type="match status" value="1"/>
</dbReference>
<dbReference type="EMBL" id="JACCBS010000001">
    <property type="protein sequence ID" value="NYE57147.1"/>
    <property type="molecule type" value="Genomic_DNA"/>
</dbReference>
<evidence type="ECO:0000313" key="9">
    <source>
        <dbReference type="Proteomes" id="UP000604066"/>
    </source>
</evidence>
<keyword evidence="4 6" id="KW-1133">Transmembrane helix</keyword>
<evidence type="ECO:0000256" key="1">
    <source>
        <dbReference type="ARBA" id="ARBA00004651"/>
    </source>
</evidence>
<proteinExistence type="predicted"/>
<comment type="caution">
    <text evidence="8">The sequence shown here is derived from an EMBL/GenBank/DDBJ whole genome shotgun (WGS) entry which is preliminary data.</text>
</comment>
<evidence type="ECO:0000259" key="7">
    <source>
        <dbReference type="Pfam" id="PF00482"/>
    </source>
</evidence>
<dbReference type="Gene3D" id="1.20.81.30">
    <property type="entry name" value="Type II secretion system (T2SS), domain F"/>
    <property type="match status" value="1"/>
</dbReference>
<dbReference type="Pfam" id="PF00482">
    <property type="entry name" value="T2SSF"/>
    <property type="match status" value="1"/>
</dbReference>
<dbReference type="Proteomes" id="UP000604066">
    <property type="component" value="Unassembled WGS sequence"/>
</dbReference>
<evidence type="ECO:0000256" key="2">
    <source>
        <dbReference type="ARBA" id="ARBA00022475"/>
    </source>
</evidence>
<evidence type="ECO:0000256" key="5">
    <source>
        <dbReference type="ARBA" id="ARBA00023136"/>
    </source>
</evidence>
<comment type="subcellular location">
    <subcellularLocation>
        <location evidence="1">Cell membrane</location>
        <topology evidence="1">Multi-pass membrane protein</topology>
    </subcellularLocation>
</comment>
<reference evidence="8 9" key="1">
    <citation type="submission" date="2020-07" db="EMBL/GenBank/DDBJ databases">
        <title>Genomic Encyclopedia of Type Strains, Phase III (KMG-III): the genomes of soil and plant-associated and newly described type strains.</title>
        <authorList>
            <person name="Whitman W."/>
        </authorList>
    </citation>
    <scope>NUCLEOTIDE SEQUENCE [LARGE SCALE GENOMIC DNA]</scope>
    <source>
        <strain evidence="8 9">DSM 11255</strain>
    </source>
</reference>
<evidence type="ECO:0000313" key="8">
    <source>
        <dbReference type="EMBL" id="NYE57147.1"/>
    </source>
</evidence>
<keyword evidence="5 6" id="KW-0472">Membrane</keyword>
<evidence type="ECO:0000256" key="3">
    <source>
        <dbReference type="ARBA" id="ARBA00022692"/>
    </source>
</evidence>
<keyword evidence="9" id="KW-1185">Reference proteome</keyword>
<keyword evidence="3 6" id="KW-0812">Transmembrane</keyword>
<feature type="transmembrane region" description="Helical" evidence="6">
    <location>
        <begin position="47"/>
        <end position="64"/>
    </location>
</feature>
<evidence type="ECO:0000256" key="4">
    <source>
        <dbReference type="ARBA" id="ARBA00022989"/>
    </source>
</evidence>
<accession>A0ABX2RBA3</accession>
<feature type="transmembrane region" description="Helical" evidence="6">
    <location>
        <begin position="70"/>
        <end position="86"/>
    </location>
</feature>
<keyword evidence="2" id="KW-1003">Cell membrane</keyword>